<keyword evidence="2" id="KW-1185">Reference proteome</keyword>
<dbReference type="AlphaFoldDB" id="A0A256EZJ1"/>
<proteinExistence type="predicted"/>
<gene>
    <name evidence="1" type="ORF">CEV32_2749</name>
</gene>
<dbReference type="Proteomes" id="UP000216345">
    <property type="component" value="Unassembled WGS sequence"/>
</dbReference>
<name>A0A256EZJ1_9HYPH</name>
<organism evidence="1 2">
    <name type="scientific">Brucella rhizosphaerae</name>
    <dbReference type="NCBI Taxonomy" id="571254"/>
    <lineage>
        <taxon>Bacteria</taxon>
        <taxon>Pseudomonadati</taxon>
        <taxon>Pseudomonadota</taxon>
        <taxon>Alphaproteobacteria</taxon>
        <taxon>Hyphomicrobiales</taxon>
        <taxon>Brucellaceae</taxon>
        <taxon>Brucella/Ochrobactrum group</taxon>
        <taxon>Brucella</taxon>
    </lineage>
</organism>
<comment type="caution">
    <text evidence="1">The sequence shown here is derived from an EMBL/GenBank/DDBJ whole genome shotgun (WGS) entry which is preliminary data.</text>
</comment>
<dbReference type="EMBL" id="NNRK01000035">
    <property type="protein sequence ID" value="OYR08038.1"/>
    <property type="molecule type" value="Genomic_DNA"/>
</dbReference>
<accession>A0A256EZJ1</accession>
<sequence>MFPRNKKAAERLAVRAAPVLAELMEPLYLLVFTHYPTQNRFALLLEMLLSALVDSI</sequence>
<evidence type="ECO:0000313" key="1">
    <source>
        <dbReference type="EMBL" id="OYR08038.1"/>
    </source>
</evidence>
<reference evidence="1 2" key="1">
    <citation type="submission" date="2017-07" db="EMBL/GenBank/DDBJ databases">
        <title>Phylogenetic study on the rhizospheric bacterium Ochrobactrum sp. A44.</title>
        <authorList>
            <person name="Krzyzanowska D.M."/>
            <person name="Ossowicki A."/>
            <person name="Rajewska M."/>
            <person name="Maciag T."/>
            <person name="Kaczynski Z."/>
            <person name="Czerwicka M."/>
            <person name="Jafra S."/>
        </authorList>
    </citation>
    <scope>NUCLEOTIDE SEQUENCE [LARGE SCALE GENOMIC DNA]</scope>
    <source>
        <strain evidence="1 2">PR17</strain>
    </source>
</reference>
<protein>
    <submittedName>
        <fullName evidence="1">Uncharacterized protein</fullName>
    </submittedName>
</protein>
<evidence type="ECO:0000313" key="2">
    <source>
        <dbReference type="Proteomes" id="UP000216345"/>
    </source>
</evidence>